<accession>A4WZ75</accession>
<dbReference type="Pfam" id="PF18845">
    <property type="entry name" value="baeRF_family3"/>
    <property type="match status" value="1"/>
</dbReference>
<dbReference type="HOGENOM" id="CLU_044180_2_0_5"/>
<keyword evidence="2" id="KW-0614">Plasmid</keyword>
<evidence type="ECO:0000256" key="1">
    <source>
        <dbReference type="SAM" id="MobiDB-lite"/>
    </source>
</evidence>
<dbReference type="KEGG" id="rsq:Rsph17025_3834"/>
<dbReference type="InterPro" id="IPR041289">
    <property type="entry name" value="Bact_RF_family3"/>
</dbReference>
<protein>
    <submittedName>
        <fullName evidence="2">Uncharacterized protein</fullName>
    </submittedName>
</protein>
<dbReference type="AlphaFoldDB" id="A4WZ75"/>
<dbReference type="InterPro" id="IPR029064">
    <property type="entry name" value="Ribosomal_eL30-like_sf"/>
</dbReference>
<evidence type="ECO:0000313" key="2">
    <source>
        <dbReference type="EMBL" id="ABP72689.1"/>
    </source>
</evidence>
<sequence length="383" mass="41064">MDPKMISNDDLLDLVNASPDLAVSLYLPTQRLGRETRQNPIMLKNLRTRAREQLDALDRPAAETEAMLAPLEALIEDHDFWQNQEDGLAIFLDGGGMRIHKLPAPVAETAVAGAGFHITPLLPLMDRNAPCLVMAMTADTVQVWRATRFGIEPLEVPDLPASVEDLDGEADYEAPVNSHGAGRPRTGGHAMPKTQVFGDSPEEWRKGRLVEYVRRSASGLAAHVAGEPADLVIVADAEIGGQLRNAEALADLIAGHVETNPAALSEADLHAAARSVMEPIELRAREDSLERLQAHLGRDDGLACTDPAELVAAAHAGRIDQLFLADGASLHGTFDAETGLLSEGPQDLADQAAQMTLRTGGGTWIVEPDHLPEGVGMAAILRY</sequence>
<feature type="region of interest" description="Disordered" evidence="1">
    <location>
        <begin position="172"/>
        <end position="199"/>
    </location>
</feature>
<reference evidence="2" key="1">
    <citation type="submission" date="2007-04" db="EMBL/GenBank/DDBJ databases">
        <title>Complete sequence of plasmid pRSPA01 of Rhodobacter sphaeroides ATCC 17025.</title>
        <authorList>
            <consortium name="US DOE Joint Genome Institute"/>
            <person name="Copeland A."/>
            <person name="Lucas S."/>
            <person name="Lapidus A."/>
            <person name="Barry K."/>
            <person name="Detter J.C."/>
            <person name="Glavina del Rio T."/>
            <person name="Hammon N."/>
            <person name="Israni S."/>
            <person name="Dalin E."/>
            <person name="Tice H."/>
            <person name="Pitluck S."/>
            <person name="Chertkov O."/>
            <person name="Brettin T."/>
            <person name="Bruce D."/>
            <person name="Han C."/>
            <person name="Schmutz J."/>
            <person name="Larimer F."/>
            <person name="Land M."/>
            <person name="Hauser L."/>
            <person name="Kyrpides N."/>
            <person name="Kim E."/>
            <person name="Richardson P."/>
            <person name="Mackenzie C."/>
            <person name="Choudhary M."/>
            <person name="Donohue T.J."/>
            <person name="Kaplan S."/>
        </authorList>
    </citation>
    <scope>NUCLEOTIDE SEQUENCE [LARGE SCALE GENOMIC DNA]</scope>
    <source>
        <strain evidence="2">ATCC 17025</strain>
        <plasmid evidence="2">pRSPA01</plasmid>
    </source>
</reference>
<dbReference type="EMBL" id="CP000662">
    <property type="protein sequence ID" value="ABP72689.1"/>
    <property type="molecule type" value="Genomic_DNA"/>
</dbReference>
<dbReference type="SUPFAM" id="SSF55315">
    <property type="entry name" value="L30e-like"/>
    <property type="match status" value="1"/>
</dbReference>
<name>A4WZ75_CERS5</name>
<dbReference type="BioCyc" id="RSPH349102:G1G8M-3953-MONOMER"/>
<gene>
    <name evidence="2" type="ordered locus">Rsph17025_3834</name>
</gene>
<geneLocation type="plasmid" evidence="2">
    <name>pRSPA01</name>
</geneLocation>
<organism evidence="2">
    <name type="scientific">Cereibacter sphaeroides (strain ATCC 17025 / ATH 2.4.3)</name>
    <name type="common">Rhodobacter sphaeroides</name>
    <dbReference type="NCBI Taxonomy" id="349102"/>
    <lineage>
        <taxon>Bacteria</taxon>
        <taxon>Pseudomonadati</taxon>
        <taxon>Pseudomonadota</taxon>
        <taxon>Alphaproteobacteria</taxon>
        <taxon>Rhodobacterales</taxon>
        <taxon>Paracoccaceae</taxon>
        <taxon>Cereibacter</taxon>
    </lineage>
</organism>
<proteinExistence type="predicted"/>